<dbReference type="EMBL" id="CAEZSR010000039">
    <property type="protein sequence ID" value="CAB4555157.1"/>
    <property type="molecule type" value="Genomic_DNA"/>
</dbReference>
<dbReference type="Pfam" id="PF00067">
    <property type="entry name" value="p450"/>
    <property type="match status" value="1"/>
</dbReference>
<evidence type="ECO:0000256" key="3">
    <source>
        <dbReference type="ARBA" id="ARBA00022723"/>
    </source>
</evidence>
<dbReference type="AlphaFoldDB" id="A0A6J6CV28"/>
<reference evidence="7" key="1">
    <citation type="submission" date="2020-05" db="EMBL/GenBank/DDBJ databases">
        <authorList>
            <person name="Chiriac C."/>
            <person name="Salcher M."/>
            <person name="Ghai R."/>
            <person name="Kavagutti S V."/>
        </authorList>
    </citation>
    <scope>NUCLEOTIDE SEQUENCE</scope>
</reference>
<dbReference type="PANTHER" id="PTHR46696:SF4">
    <property type="entry name" value="BIOTIN BIOSYNTHESIS CYTOCHROME P450"/>
    <property type="match status" value="1"/>
</dbReference>
<keyword evidence="3" id="KW-0479">Metal-binding</keyword>
<evidence type="ECO:0000256" key="5">
    <source>
        <dbReference type="ARBA" id="ARBA00023004"/>
    </source>
</evidence>
<dbReference type="GO" id="GO:0005506">
    <property type="term" value="F:iron ion binding"/>
    <property type="evidence" value="ECO:0007669"/>
    <property type="project" value="InterPro"/>
</dbReference>
<dbReference type="FunFam" id="1.10.630.10:FF:000018">
    <property type="entry name" value="Cytochrome P450 monooxygenase"/>
    <property type="match status" value="1"/>
</dbReference>
<dbReference type="GO" id="GO:0006707">
    <property type="term" value="P:cholesterol catabolic process"/>
    <property type="evidence" value="ECO:0007669"/>
    <property type="project" value="TreeGrafter"/>
</dbReference>
<evidence type="ECO:0000256" key="1">
    <source>
        <dbReference type="ARBA" id="ARBA00010617"/>
    </source>
</evidence>
<dbReference type="GO" id="GO:0020037">
    <property type="term" value="F:heme binding"/>
    <property type="evidence" value="ECO:0007669"/>
    <property type="project" value="InterPro"/>
</dbReference>
<evidence type="ECO:0000256" key="2">
    <source>
        <dbReference type="ARBA" id="ARBA00022617"/>
    </source>
</evidence>
<dbReference type="SUPFAM" id="SSF48264">
    <property type="entry name" value="Cytochrome P450"/>
    <property type="match status" value="1"/>
</dbReference>
<dbReference type="PRINTS" id="PR00359">
    <property type="entry name" value="BP450"/>
</dbReference>
<gene>
    <name evidence="7" type="ORF">UFOPK1493_01358</name>
</gene>
<evidence type="ECO:0000256" key="6">
    <source>
        <dbReference type="ARBA" id="ARBA00023033"/>
    </source>
</evidence>
<dbReference type="InterPro" id="IPR002397">
    <property type="entry name" value="Cyt_P450_B"/>
</dbReference>
<keyword evidence="4" id="KW-0560">Oxidoreductase</keyword>
<keyword evidence="2" id="KW-0349">Heme</keyword>
<keyword evidence="5" id="KW-0408">Iron</keyword>
<name>A0A6J6CV28_9ZZZZ</name>
<dbReference type="Gene3D" id="1.10.630.10">
    <property type="entry name" value="Cytochrome P450"/>
    <property type="match status" value="1"/>
</dbReference>
<evidence type="ECO:0000256" key="4">
    <source>
        <dbReference type="ARBA" id="ARBA00023002"/>
    </source>
</evidence>
<organism evidence="7">
    <name type="scientific">freshwater metagenome</name>
    <dbReference type="NCBI Taxonomy" id="449393"/>
    <lineage>
        <taxon>unclassified sequences</taxon>
        <taxon>metagenomes</taxon>
        <taxon>ecological metagenomes</taxon>
    </lineage>
</organism>
<dbReference type="PANTHER" id="PTHR46696">
    <property type="entry name" value="P450, PUTATIVE (EUROFUNG)-RELATED"/>
    <property type="match status" value="1"/>
</dbReference>
<dbReference type="InterPro" id="IPR001128">
    <property type="entry name" value="Cyt_P450"/>
</dbReference>
<sequence length="411" mass="45322">MRTVEEDFWSLDMQQRDAVFAELRRRPALSDEPLPRPLGSPPAAPYRSVVRYDDVWMVSRRPDVFVSRYGTNIDDDPPEFEDFFGSMLNMDDPVHARLRSIVARAFSPKQIAALEGLVTTVAAEVVDAAIETVGSGDGDFVDLFAQPLPLTIIMSMLGVPAADHALLRSLTDEILGLSHPDGEDPYDTIARAGRTLYDYAQELAVERRKRPPADDVIGTLVHAEVDGERLTPQEFGAFTVLLVVAGNETTRTAIAHGMDALARFPDQRELWFGAFDAHARTAVDEIVRWATPVLYFRRTAAVDTTLGGTEIAAGERLVMWYCSANRDESVFADPHRFDVRRGLQPMQVGFGGGGPHFCLGANLARAEIRAMFDQLARRLPNLTTGPVELAGTDFVHGVRAMPCTLGQPIPY</sequence>
<comment type="similarity">
    <text evidence="1">Belongs to the cytochrome P450 family.</text>
</comment>
<keyword evidence="6" id="KW-0503">Monooxygenase</keyword>
<accession>A0A6J6CV28</accession>
<proteinExistence type="inferred from homology"/>
<dbReference type="GO" id="GO:0036199">
    <property type="term" value="F:cholest-4-en-3-one 26-monooxygenase activity"/>
    <property type="evidence" value="ECO:0007669"/>
    <property type="project" value="TreeGrafter"/>
</dbReference>
<protein>
    <submittedName>
        <fullName evidence="7">Unannotated protein</fullName>
    </submittedName>
</protein>
<dbReference type="CDD" id="cd11033">
    <property type="entry name" value="CYP142-like"/>
    <property type="match status" value="1"/>
</dbReference>
<dbReference type="GO" id="GO:0008395">
    <property type="term" value="F:steroid hydroxylase activity"/>
    <property type="evidence" value="ECO:0007669"/>
    <property type="project" value="TreeGrafter"/>
</dbReference>
<evidence type="ECO:0000313" key="7">
    <source>
        <dbReference type="EMBL" id="CAB4555157.1"/>
    </source>
</evidence>
<dbReference type="InterPro" id="IPR036396">
    <property type="entry name" value="Cyt_P450_sf"/>
</dbReference>